<dbReference type="Proteomes" id="UP001307849">
    <property type="component" value="Unassembled WGS sequence"/>
</dbReference>
<comment type="caution">
    <text evidence="1">The sequence shown here is derived from an EMBL/GenBank/DDBJ whole genome shotgun (WGS) entry which is preliminary data.</text>
</comment>
<reference evidence="1 2" key="1">
    <citation type="submission" date="2019-10" db="EMBL/GenBank/DDBJ databases">
        <authorList>
            <person name="Palmer J.M."/>
        </authorList>
    </citation>
    <scope>NUCLEOTIDE SEQUENCE [LARGE SCALE GENOMIC DNA]</scope>
    <source>
        <strain evidence="1 2">TWF506</strain>
    </source>
</reference>
<evidence type="ECO:0000313" key="2">
    <source>
        <dbReference type="Proteomes" id="UP001307849"/>
    </source>
</evidence>
<dbReference type="EMBL" id="JAVHJM010000001">
    <property type="protein sequence ID" value="KAK6521023.1"/>
    <property type="molecule type" value="Genomic_DNA"/>
</dbReference>
<protein>
    <submittedName>
        <fullName evidence="1">Uncharacterized protein</fullName>
    </submittedName>
</protein>
<gene>
    <name evidence="1" type="ORF">TWF506_001256</name>
</gene>
<dbReference type="AlphaFoldDB" id="A0AAN8NMF7"/>
<organism evidence="1 2">
    <name type="scientific">Arthrobotrys conoides</name>
    <dbReference type="NCBI Taxonomy" id="74498"/>
    <lineage>
        <taxon>Eukaryota</taxon>
        <taxon>Fungi</taxon>
        <taxon>Dikarya</taxon>
        <taxon>Ascomycota</taxon>
        <taxon>Pezizomycotina</taxon>
        <taxon>Orbiliomycetes</taxon>
        <taxon>Orbiliales</taxon>
        <taxon>Orbiliaceae</taxon>
        <taxon>Arthrobotrys</taxon>
    </lineage>
</organism>
<proteinExistence type="predicted"/>
<accession>A0AAN8NMF7</accession>
<keyword evidence="2" id="KW-1185">Reference proteome</keyword>
<evidence type="ECO:0000313" key="1">
    <source>
        <dbReference type="EMBL" id="KAK6521023.1"/>
    </source>
</evidence>
<sequence>MHQQTLTLTPPLNNKPKDDGKFEEVGIFDIDGCSTISGLPAGQVAIEWERTGVTVYHCTTCTVVLSDSNRYTSIYWCDINQELEPELRLRSQRGPLVCLQYNGTAIIYGGGFNGSIFPVGPGPQP</sequence>
<name>A0AAN8NMF7_9PEZI</name>